<sequence>MAATQNFETCSNYSDCSSGCREIDPSYIHNAAIAAPVVNNMEDSFRLMSRHDSTLTAHAMPLTRENLAMLDQNSNRPAYMTAPQAPVDGVEYIWYCCNCGYGPANITIDQGCSSCNNHRRCGGCPVEAVKR</sequence>
<organism evidence="1 2">
    <name type="scientific">Corynespora cassiicola Philippines</name>
    <dbReference type="NCBI Taxonomy" id="1448308"/>
    <lineage>
        <taxon>Eukaryota</taxon>
        <taxon>Fungi</taxon>
        <taxon>Dikarya</taxon>
        <taxon>Ascomycota</taxon>
        <taxon>Pezizomycotina</taxon>
        <taxon>Dothideomycetes</taxon>
        <taxon>Pleosporomycetidae</taxon>
        <taxon>Pleosporales</taxon>
        <taxon>Corynesporascaceae</taxon>
        <taxon>Corynespora</taxon>
    </lineage>
</organism>
<dbReference type="EMBL" id="KZ678130">
    <property type="protein sequence ID" value="PSN72535.1"/>
    <property type="molecule type" value="Genomic_DNA"/>
</dbReference>
<keyword evidence="2" id="KW-1185">Reference proteome</keyword>
<dbReference type="OrthoDB" id="3800479at2759"/>
<accession>A0A2T2P4C0</accession>
<dbReference type="Proteomes" id="UP000240883">
    <property type="component" value="Unassembled WGS sequence"/>
</dbReference>
<evidence type="ECO:0000313" key="2">
    <source>
        <dbReference type="Proteomes" id="UP000240883"/>
    </source>
</evidence>
<evidence type="ECO:0000313" key="1">
    <source>
        <dbReference type="EMBL" id="PSN72535.1"/>
    </source>
</evidence>
<dbReference type="AlphaFoldDB" id="A0A2T2P4C0"/>
<reference evidence="1 2" key="1">
    <citation type="journal article" date="2018" name="Front. Microbiol.">
        <title>Genome-Wide Analysis of Corynespora cassiicola Leaf Fall Disease Putative Effectors.</title>
        <authorList>
            <person name="Lopez D."/>
            <person name="Ribeiro S."/>
            <person name="Label P."/>
            <person name="Fumanal B."/>
            <person name="Venisse J.S."/>
            <person name="Kohler A."/>
            <person name="de Oliveira R.R."/>
            <person name="Labutti K."/>
            <person name="Lipzen A."/>
            <person name="Lail K."/>
            <person name="Bauer D."/>
            <person name="Ohm R.A."/>
            <person name="Barry K.W."/>
            <person name="Spatafora J."/>
            <person name="Grigoriev I.V."/>
            <person name="Martin F.M."/>
            <person name="Pujade-Renaud V."/>
        </authorList>
    </citation>
    <scope>NUCLEOTIDE SEQUENCE [LARGE SCALE GENOMIC DNA]</scope>
    <source>
        <strain evidence="1 2">Philippines</strain>
    </source>
</reference>
<protein>
    <submittedName>
        <fullName evidence="1">Uncharacterized protein</fullName>
    </submittedName>
</protein>
<gene>
    <name evidence="1" type="ORF">BS50DRAFT_570007</name>
</gene>
<proteinExistence type="predicted"/>
<name>A0A2T2P4C0_CORCC</name>